<feature type="region of interest" description="Disordered" evidence="1">
    <location>
        <begin position="15"/>
        <end position="34"/>
    </location>
</feature>
<evidence type="ECO:0000313" key="2">
    <source>
        <dbReference type="EMBL" id="KAK7821303.1"/>
    </source>
</evidence>
<protein>
    <submittedName>
        <fullName evidence="2">Uncharacterized protein</fullName>
    </submittedName>
</protein>
<comment type="caution">
    <text evidence="2">The sequence shown here is derived from an EMBL/GenBank/DDBJ whole genome shotgun (WGS) entry which is preliminary data.</text>
</comment>
<proteinExistence type="predicted"/>
<dbReference type="InterPro" id="IPR004158">
    <property type="entry name" value="DUF247_pln"/>
</dbReference>
<sequence length="235" mass="28005">MEESASMEIQLATASINNVDQNTQKEADIPGENENKNDELFKRYFNMQFIEASPNVKIEHFTDLLRTFQIPPPCKRPYRGYRMIDLLFTATQHHDAGVKFEWCFESFDSDIKFEKRVLKIPSLELSDPMEVVYRNIIALEQTRYIKEGYFTDYFIFMDLLIKTKKDADLLCDKNILFNCLDDSYAVEFMIKNLNKGIFLINMRNDYVDVSKKLKSFYEQRPWQRRIYGTIKKRIF</sequence>
<evidence type="ECO:0000313" key="3">
    <source>
        <dbReference type="Proteomes" id="UP000237347"/>
    </source>
</evidence>
<dbReference type="PANTHER" id="PTHR31170:SF9">
    <property type="entry name" value="PROTEIN, PUTATIVE (DUF247)-RELATED"/>
    <property type="match status" value="1"/>
</dbReference>
<dbReference type="Proteomes" id="UP000237347">
    <property type="component" value="Unassembled WGS sequence"/>
</dbReference>
<name>A0AAW0J3Y1_QUESU</name>
<feature type="compositionally biased region" description="Basic and acidic residues" evidence="1">
    <location>
        <begin position="23"/>
        <end position="34"/>
    </location>
</feature>
<dbReference type="PANTHER" id="PTHR31170">
    <property type="entry name" value="BNAC04G53230D PROTEIN"/>
    <property type="match status" value="1"/>
</dbReference>
<organism evidence="2 3">
    <name type="scientific">Quercus suber</name>
    <name type="common">Cork oak</name>
    <dbReference type="NCBI Taxonomy" id="58331"/>
    <lineage>
        <taxon>Eukaryota</taxon>
        <taxon>Viridiplantae</taxon>
        <taxon>Streptophyta</taxon>
        <taxon>Embryophyta</taxon>
        <taxon>Tracheophyta</taxon>
        <taxon>Spermatophyta</taxon>
        <taxon>Magnoliopsida</taxon>
        <taxon>eudicotyledons</taxon>
        <taxon>Gunneridae</taxon>
        <taxon>Pentapetalae</taxon>
        <taxon>rosids</taxon>
        <taxon>fabids</taxon>
        <taxon>Fagales</taxon>
        <taxon>Fagaceae</taxon>
        <taxon>Quercus</taxon>
    </lineage>
</organism>
<evidence type="ECO:0000256" key="1">
    <source>
        <dbReference type="SAM" id="MobiDB-lite"/>
    </source>
</evidence>
<gene>
    <name evidence="2" type="ORF">CFP56_037846</name>
</gene>
<dbReference type="EMBL" id="PKMF04000706">
    <property type="protein sequence ID" value="KAK7821303.1"/>
    <property type="molecule type" value="Genomic_DNA"/>
</dbReference>
<reference evidence="2 3" key="1">
    <citation type="journal article" date="2018" name="Sci. Data">
        <title>The draft genome sequence of cork oak.</title>
        <authorList>
            <person name="Ramos A.M."/>
            <person name="Usie A."/>
            <person name="Barbosa P."/>
            <person name="Barros P.M."/>
            <person name="Capote T."/>
            <person name="Chaves I."/>
            <person name="Simoes F."/>
            <person name="Abreu I."/>
            <person name="Carrasquinho I."/>
            <person name="Faro C."/>
            <person name="Guimaraes J.B."/>
            <person name="Mendonca D."/>
            <person name="Nobrega F."/>
            <person name="Rodrigues L."/>
            <person name="Saibo N.J.M."/>
            <person name="Varela M.C."/>
            <person name="Egas C."/>
            <person name="Matos J."/>
            <person name="Miguel C.M."/>
            <person name="Oliveira M.M."/>
            <person name="Ricardo C.P."/>
            <person name="Goncalves S."/>
        </authorList>
    </citation>
    <scope>NUCLEOTIDE SEQUENCE [LARGE SCALE GENOMIC DNA]</scope>
    <source>
        <strain evidence="3">cv. HL8</strain>
    </source>
</reference>
<accession>A0AAW0J3Y1</accession>
<dbReference type="Pfam" id="PF03140">
    <property type="entry name" value="DUF247"/>
    <property type="match status" value="1"/>
</dbReference>
<dbReference type="AlphaFoldDB" id="A0AAW0J3Y1"/>
<keyword evidence="3" id="KW-1185">Reference proteome</keyword>